<keyword evidence="1" id="KW-0812">Transmembrane</keyword>
<accession>A0A0W1SU54</accession>
<protein>
    <submittedName>
        <fullName evidence="2">ATPase</fullName>
    </submittedName>
</protein>
<name>A0A0W1SU54_9EURY</name>
<gene>
    <name evidence="2" type="ORF">AUR66_10555</name>
</gene>
<keyword evidence="3" id="KW-1185">Reference proteome</keyword>
<feature type="transmembrane region" description="Helical" evidence="1">
    <location>
        <begin position="70"/>
        <end position="92"/>
    </location>
</feature>
<feature type="transmembrane region" description="Helical" evidence="1">
    <location>
        <begin position="12"/>
        <end position="32"/>
    </location>
</feature>
<dbReference type="RefSeq" id="WP_058571500.1">
    <property type="nucleotide sequence ID" value="NZ_LOPV01000102.1"/>
</dbReference>
<keyword evidence="1" id="KW-0472">Membrane</keyword>
<dbReference type="AlphaFoldDB" id="A0A0W1SU54"/>
<feature type="transmembrane region" description="Helical" evidence="1">
    <location>
        <begin position="38"/>
        <end position="58"/>
    </location>
</feature>
<keyword evidence="1" id="KW-1133">Transmembrane helix</keyword>
<organism evidence="2 3">
    <name type="scientific">Haloferax profundi</name>
    <dbReference type="NCBI Taxonomy" id="1544718"/>
    <lineage>
        <taxon>Archaea</taxon>
        <taxon>Methanobacteriati</taxon>
        <taxon>Methanobacteriota</taxon>
        <taxon>Stenosarchaea group</taxon>
        <taxon>Halobacteria</taxon>
        <taxon>Halobacteriales</taxon>
        <taxon>Haloferacaceae</taxon>
        <taxon>Haloferax</taxon>
    </lineage>
</organism>
<evidence type="ECO:0000256" key="1">
    <source>
        <dbReference type="SAM" id="Phobius"/>
    </source>
</evidence>
<reference evidence="2 3" key="1">
    <citation type="submission" date="2015-12" db="EMBL/GenBank/DDBJ databases">
        <title>Haloferax profundi sp. nov. isolated from the Discovery deep brine-seawater interface in the Red Sea.</title>
        <authorList>
            <person name="Zhang G."/>
            <person name="Stingl U."/>
            <person name="Rashid M."/>
        </authorList>
    </citation>
    <scope>NUCLEOTIDE SEQUENCE [LARGE SCALE GENOMIC DNA]</scope>
    <source>
        <strain evidence="2 3">SB29</strain>
    </source>
</reference>
<sequence length="104" mass="11364">MSDSGTRTRAPIFIFIALMLAVFGLLAVMWASVSGGDLLPYILGFAVYFLVFHVYLPYRVHKDATFKGRNATFWAAFAFFVPLLGAALYFVVVGLTGSDDDVAS</sequence>
<dbReference type="OrthoDB" id="248255at2157"/>
<evidence type="ECO:0000313" key="3">
    <source>
        <dbReference type="Proteomes" id="UP000053157"/>
    </source>
</evidence>
<dbReference type="Proteomes" id="UP000053157">
    <property type="component" value="Unassembled WGS sequence"/>
</dbReference>
<evidence type="ECO:0000313" key="2">
    <source>
        <dbReference type="EMBL" id="KTG29376.1"/>
    </source>
</evidence>
<proteinExistence type="predicted"/>
<dbReference type="EMBL" id="LOPV01000102">
    <property type="protein sequence ID" value="KTG29376.1"/>
    <property type="molecule type" value="Genomic_DNA"/>
</dbReference>
<comment type="caution">
    <text evidence="2">The sequence shown here is derived from an EMBL/GenBank/DDBJ whole genome shotgun (WGS) entry which is preliminary data.</text>
</comment>